<dbReference type="EMBL" id="QFWQ01000002">
    <property type="protein sequence ID" value="RCS31434.1"/>
    <property type="molecule type" value="Genomic_DNA"/>
</dbReference>
<evidence type="ECO:0000313" key="3">
    <source>
        <dbReference type="EMBL" id="RCS31434.1"/>
    </source>
</evidence>
<evidence type="ECO:0000259" key="2">
    <source>
        <dbReference type="Pfam" id="PF00293"/>
    </source>
</evidence>
<dbReference type="InterPro" id="IPR000086">
    <property type="entry name" value="NUDIX_hydrolase_dom"/>
</dbReference>
<dbReference type="GO" id="GO:0003824">
    <property type="term" value="F:catalytic activity"/>
    <property type="evidence" value="ECO:0007669"/>
    <property type="project" value="UniProtKB-ARBA"/>
</dbReference>
<evidence type="ECO:0000313" key="4">
    <source>
        <dbReference type="Proteomes" id="UP000252387"/>
    </source>
</evidence>
<reference evidence="3 4" key="1">
    <citation type="submission" date="2018-05" db="EMBL/GenBank/DDBJ databases">
        <title>Draft genome sequence of Rhodanobacter denitrificans Yn1 isolated from gold copper mine.</title>
        <authorList>
            <person name="Yang N."/>
            <person name="Mazhar H.S."/>
            <person name="Rensing C."/>
        </authorList>
    </citation>
    <scope>NUCLEOTIDE SEQUENCE [LARGE SCALE GENOMIC DNA]</scope>
    <source>
        <strain evidence="3 4">Yn1</strain>
    </source>
</reference>
<protein>
    <submittedName>
        <fullName evidence="3">NUDIX domain-containing protein</fullName>
    </submittedName>
</protein>
<accession>A0A368KHP2</accession>
<dbReference type="OrthoDB" id="9791228at2"/>
<feature type="domain" description="Nudix hydrolase" evidence="2">
    <location>
        <begin position="34"/>
        <end position="109"/>
    </location>
</feature>
<feature type="compositionally biased region" description="Basic and acidic residues" evidence="1">
    <location>
        <begin position="28"/>
        <end position="40"/>
    </location>
</feature>
<feature type="region of interest" description="Disordered" evidence="1">
    <location>
        <begin position="25"/>
        <end position="48"/>
    </location>
</feature>
<sequence>MDEPKKPKPNKAYTIIKDATSILAGRGGKIDESQTDREGLHLPGGTVEPNETAWEAALREFKEETLIGGEDIPFNSKTPPESSFDLILDNYAIRFFVIAVESVGELKSKRWVDKTKPASFKVLESVKRTKCWENQDFDIKGKTDWFGRGLAEANRRDLL</sequence>
<evidence type="ECO:0000256" key="1">
    <source>
        <dbReference type="SAM" id="MobiDB-lite"/>
    </source>
</evidence>
<dbReference type="Proteomes" id="UP000252387">
    <property type="component" value="Unassembled WGS sequence"/>
</dbReference>
<comment type="caution">
    <text evidence="3">The sequence shown here is derived from an EMBL/GenBank/DDBJ whole genome shotgun (WGS) entry which is preliminary data.</text>
</comment>
<organism evidence="3 4">
    <name type="scientific">Rhodanobacter denitrificans</name>
    <dbReference type="NCBI Taxonomy" id="666685"/>
    <lineage>
        <taxon>Bacteria</taxon>
        <taxon>Pseudomonadati</taxon>
        <taxon>Pseudomonadota</taxon>
        <taxon>Gammaproteobacteria</taxon>
        <taxon>Lysobacterales</taxon>
        <taxon>Rhodanobacteraceae</taxon>
        <taxon>Rhodanobacter</taxon>
    </lineage>
</organism>
<dbReference type="Pfam" id="PF00293">
    <property type="entry name" value="NUDIX"/>
    <property type="match status" value="1"/>
</dbReference>
<dbReference type="SUPFAM" id="SSF55811">
    <property type="entry name" value="Nudix"/>
    <property type="match status" value="1"/>
</dbReference>
<dbReference type="AlphaFoldDB" id="A0A368KHP2"/>
<dbReference type="RefSeq" id="WP_114340619.1">
    <property type="nucleotide sequence ID" value="NZ_QFWQ01000002.1"/>
</dbReference>
<keyword evidence="4" id="KW-1185">Reference proteome</keyword>
<dbReference type="Gene3D" id="3.90.79.10">
    <property type="entry name" value="Nucleoside Triphosphate Pyrophosphohydrolase"/>
    <property type="match status" value="1"/>
</dbReference>
<name>A0A368KHP2_9GAMM</name>
<dbReference type="InterPro" id="IPR015797">
    <property type="entry name" value="NUDIX_hydrolase-like_dom_sf"/>
</dbReference>
<gene>
    <name evidence="3" type="ORF">DEO45_01805</name>
</gene>
<proteinExistence type="predicted"/>